<dbReference type="EMBL" id="BX569691">
    <property type="protein sequence ID" value="CAE07316.1"/>
    <property type="molecule type" value="Genomic_DNA"/>
</dbReference>
<dbReference type="HOGENOM" id="CLU_2072006_0_0_3"/>
<reference evidence="2 3" key="1">
    <citation type="journal article" date="2003" name="Nature">
        <title>The genome of a motile marine Synechococcus.</title>
        <authorList>
            <person name="Palenik B."/>
            <person name="Brahamsha B."/>
            <person name="Larimer F."/>
            <person name="Land M."/>
            <person name="Hauser L."/>
            <person name="Chain P."/>
            <person name="Lamerdin J."/>
            <person name="Regala W."/>
            <person name="Allen E.A."/>
            <person name="McCarren J."/>
            <person name="Paulsen I."/>
            <person name="Dufresne A."/>
            <person name="Partensky F."/>
            <person name="Webb E."/>
            <person name="Waterbury J."/>
        </authorList>
    </citation>
    <scope>NUCLEOTIDE SEQUENCE [LARGE SCALE GENOMIC DNA]</scope>
    <source>
        <strain evidence="2 3">WH8102</strain>
    </source>
</reference>
<keyword evidence="3" id="KW-1185">Reference proteome</keyword>
<protein>
    <submittedName>
        <fullName evidence="2">Possible Staphylococcal nuclease homologue</fullName>
    </submittedName>
</protein>
<dbReference type="eggNOG" id="COG1525">
    <property type="taxonomic scope" value="Bacteria"/>
</dbReference>
<dbReference type="InterPro" id="IPR016071">
    <property type="entry name" value="Staphylococal_nuclease_OB-fold"/>
</dbReference>
<evidence type="ECO:0000313" key="3">
    <source>
        <dbReference type="Proteomes" id="UP000001422"/>
    </source>
</evidence>
<organism evidence="2 3">
    <name type="scientific">Parasynechococcus marenigrum (strain WH8102)</name>
    <dbReference type="NCBI Taxonomy" id="84588"/>
    <lineage>
        <taxon>Bacteria</taxon>
        <taxon>Bacillati</taxon>
        <taxon>Cyanobacteriota</taxon>
        <taxon>Cyanophyceae</taxon>
        <taxon>Synechococcales</taxon>
        <taxon>Prochlorococcaceae</taxon>
        <taxon>Parasynechococcus</taxon>
        <taxon>Parasynechococcus marenigrum</taxon>
    </lineage>
</organism>
<dbReference type="STRING" id="84588.SYNW0801"/>
<evidence type="ECO:0000313" key="2">
    <source>
        <dbReference type="EMBL" id="CAE07316.1"/>
    </source>
</evidence>
<evidence type="ECO:0000259" key="1">
    <source>
        <dbReference type="Pfam" id="PF00565"/>
    </source>
</evidence>
<dbReference type="InterPro" id="IPR035437">
    <property type="entry name" value="SNase_OB-fold_sf"/>
</dbReference>
<dbReference type="Proteomes" id="UP000001422">
    <property type="component" value="Chromosome"/>
</dbReference>
<proteinExistence type="predicted"/>
<dbReference type="Gene3D" id="2.40.50.90">
    <property type="match status" value="1"/>
</dbReference>
<gene>
    <name evidence="2" type="ordered locus">SYNW0801</name>
</gene>
<feature type="domain" description="TNase-like" evidence="1">
    <location>
        <begin position="36"/>
        <end position="98"/>
    </location>
</feature>
<dbReference type="KEGG" id="syw:SYNW0801"/>
<dbReference type="AlphaFoldDB" id="Q7TTW2"/>
<dbReference type="Pfam" id="PF00565">
    <property type="entry name" value="SNase"/>
    <property type="match status" value="1"/>
</dbReference>
<name>Q7TTW2_PARMW</name>
<dbReference type="SUPFAM" id="SSF50199">
    <property type="entry name" value="Staphylococcal nuclease"/>
    <property type="match status" value="1"/>
</dbReference>
<sequence length="118" mass="12747">MPGLSAGSPQPTAPLVNPRIGVIQKLVRPGDVGDFELRARDVYGRLVGRFLINGQDLGAELVRRGAVFSWDGFLGRCDDLDYDGIEAKAQAARRGIWSAPAGVKRPWDVMEASNDGEP</sequence>
<accession>Q7TTW2</accession>